<proteinExistence type="predicted"/>
<dbReference type="EMBL" id="LS398110">
    <property type="protein sequence ID" value="SPP93477.1"/>
    <property type="molecule type" value="Genomic_DNA"/>
</dbReference>
<gene>
    <name evidence="2" type="ORF">BRAD3257_2403</name>
</gene>
<dbReference type="Proteomes" id="UP000246085">
    <property type="component" value="Chromosome BRAD3257"/>
</dbReference>
<feature type="region of interest" description="Disordered" evidence="1">
    <location>
        <begin position="1"/>
        <end position="21"/>
    </location>
</feature>
<protein>
    <submittedName>
        <fullName evidence="2">Uncharacterized protein</fullName>
    </submittedName>
</protein>
<evidence type="ECO:0000313" key="2">
    <source>
        <dbReference type="EMBL" id="SPP93477.1"/>
    </source>
</evidence>
<organism evidence="2 3">
    <name type="scientific">Bradyrhizobium vignae</name>
    <dbReference type="NCBI Taxonomy" id="1549949"/>
    <lineage>
        <taxon>Bacteria</taxon>
        <taxon>Pseudomonadati</taxon>
        <taxon>Pseudomonadota</taxon>
        <taxon>Alphaproteobacteria</taxon>
        <taxon>Hyphomicrobiales</taxon>
        <taxon>Nitrobacteraceae</taxon>
        <taxon>Bradyrhizobium</taxon>
    </lineage>
</organism>
<accession>A0A2U3PWC9</accession>
<evidence type="ECO:0000313" key="3">
    <source>
        <dbReference type="Proteomes" id="UP000246085"/>
    </source>
</evidence>
<name>A0A2U3PWC9_9BRAD</name>
<dbReference type="KEGG" id="bvz:BRAD3257_2403"/>
<evidence type="ECO:0000256" key="1">
    <source>
        <dbReference type="SAM" id="MobiDB-lite"/>
    </source>
</evidence>
<dbReference type="AlphaFoldDB" id="A0A2U3PWC9"/>
<sequence>MESGGVVSELRETGDGSGVPDSCNAHNPWNLLHCVLQITAESRTVLYEDWAWPQTR</sequence>
<reference evidence="2 3" key="1">
    <citation type="submission" date="2018-03" db="EMBL/GenBank/DDBJ databases">
        <authorList>
            <person name="Gully D."/>
        </authorList>
    </citation>
    <scope>NUCLEOTIDE SEQUENCE [LARGE SCALE GENOMIC DNA]</scope>
    <source>
        <strain evidence="2">ORS3257</strain>
    </source>
</reference>